<accession>A0A7D9E4T4</accession>
<evidence type="ECO:0000313" key="2">
    <source>
        <dbReference type="Proteomes" id="UP001152795"/>
    </source>
</evidence>
<keyword evidence="2" id="KW-1185">Reference proteome</keyword>
<protein>
    <submittedName>
        <fullName evidence="1">Uncharacterized protein</fullName>
    </submittedName>
</protein>
<dbReference type="OrthoDB" id="41323at2759"/>
<dbReference type="InterPro" id="IPR043502">
    <property type="entry name" value="DNA/RNA_pol_sf"/>
</dbReference>
<dbReference type="InterPro" id="IPR050951">
    <property type="entry name" value="Retrovirus_Pol_polyprotein"/>
</dbReference>
<dbReference type="SUPFAM" id="SSF56672">
    <property type="entry name" value="DNA/RNA polymerases"/>
    <property type="match status" value="1"/>
</dbReference>
<proteinExistence type="predicted"/>
<gene>
    <name evidence="1" type="ORF">PACLA_8A040516</name>
</gene>
<organism evidence="1 2">
    <name type="scientific">Paramuricea clavata</name>
    <name type="common">Red gorgonian</name>
    <name type="synonym">Violescent sea-whip</name>
    <dbReference type="NCBI Taxonomy" id="317549"/>
    <lineage>
        <taxon>Eukaryota</taxon>
        <taxon>Metazoa</taxon>
        <taxon>Cnidaria</taxon>
        <taxon>Anthozoa</taxon>
        <taxon>Octocorallia</taxon>
        <taxon>Malacalcyonacea</taxon>
        <taxon>Plexauridae</taxon>
        <taxon>Paramuricea</taxon>
    </lineage>
</organism>
<dbReference type="Proteomes" id="UP001152795">
    <property type="component" value="Unassembled WGS sequence"/>
</dbReference>
<sequence>MQRQRRIPYHVRNDVSNELKKLEEQDIVEKVTNQPTPWISPIVFTPKKDGALENCLKRLAAQNLKVEGGKCEFLQEEITFFGLKFTAAGTKSDPERIENMVRVPAPKTAGEVRSFLGMANTCHEYIPDYATITAPLRELTKKV</sequence>
<reference evidence="1" key="1">
    <citation type="submission" date="2020-04" db="EMBL/GenBank/DDBJ databases">
        <authorList>
            <person name="Alioto T."/>
            <person name="Alioto T."/>
            <person name="Gomez Garrido J."/>
        </authorList>
    </citation>
    <scope>NUCLEOTIDE SEQUENCE</scope>
    <source>
        <strain evidence="1">A484AB</strain>
    </source>
</reference>
<dbReference type="Gene3D" id="3.10.10.10">
    <property type="entry name" value="HIV Type 1 Reverse Transcriptase, subunit A, domain 1"/>
    <property type="match status" value="1"/>
</dbReference>
<dbReference type="Gene3D" id="3.30.70.270">
    <property type="match status" value="1"/>
</dbReference>
<comment type="caution">
    <text evidence="1">The sequence shown here is derived from an EMBL/GenBank/DDBJ whole genome shotgun (WGS) entry which is preliminary data.</text>
</comment>
<dbReference type="PANTHER" id="PTHR37984">
    <property type="entry name" value="PROTEIN CBG26694"/>
    <property type="match status" value="1"/>
</dbReference>
<dbReference type="InterPro" id="IPR043128">
    <property type="entry name" value="Rev_trsase/Diguanyl_cyclase"/>
</dbReference>
<dbReference type="EMBL" id="CACRXK020004162">
    <property type="protein sequence ID" value="CAB4001723.1"/>
    <property type="molecule type" value="Genomic_DNA"/>
</dbReference>
<dbReference type="AlphaFoldDB" id="A0A7D9E4T4"/>
<name>A0A7D9E4T4_PARCT</name>
<evidence type="ECO:0000313" key="1">
    <source>
        <dbReference type="EMBL" id="CAB4001723.1"/>
    </source>
</evidence>
<dbReference type="PANTHER" id="PTHR37984:SF5">
    <property type="entry name" value="PROTEIN NYNRIN-LIKE"/>
    <property type="match status" value="1"/>
</dbReference>